<keyword evidence="8" id="KW-1185">Reference proteome</keyword>
<dbReference type="EMBL" id="SOCE01000001">
    <property type="protein sequence ID" value="TDU89870.1"/>
    <property type="molecule type" value="Genomic_DNA"/>
</dbReference>
<dbReference type="EC" id="2.1.1.-" evidence="6"/>
<keyword evidence="1 6" id="KW-0963">Cytoplasm</keyword>
<comment type="subcellular location">
    <subcellularLocation>
        <location evidence="6">Cytoplasm</location>
    </subcellularLocation>
</comment>
<evidence type="ECO:0000256" key="6">
    <source>
        <dbReference type="HAMAP-Rule" id="MF_00074"/>
    </source>
</evidence>
<evidence type="ECO:0000256" key="1">
    <source>
        <dbReference type="ARBA" id="ARBA00022490"/>
    </source>
</evidence>
<feature type="binding site" evidence="6">
    <location>
        <begin position="113"/>
        <end position="114"/>
    </location>
    <ligand>
        <name>S-adenosyl-L-methionine</name>
        <dbReference type="ChEBI" id="CHEBI:59789"/>
    </ligand>
</feature>
<dbReference type="NCBIfam" id="TIGR00138">
    <property type="entry name" value="rsmG_gidB"/>
    <property type="match status" value="1"/>
</dbReference>
<name>A0A4R7TCN5_9ACTN</name>
<comment type="function">
    <text evidence="6">Specifically methylates the N7 position of a guanine in 16S rRNA.</text>
</comment>
<comment type="caution">
    <text evidence="7">The sequence shown here is derived from an EMBL/GenBank/DDBJ whole genome shotgun (WGS) entry which is preliminary data.</text>
</comment>
<dbReference type="RefSeq" id="WP_133979878.1">
    <property type="nucleotide sequence ID" value="NZ_SOCE01000001.1"/>
</dbReference>
<keyword evidence="2 6" id="KW-0698">rRNA processing</keyword>
<dbReference type="SUPFAM" id="SSF53335">
    <property type="entry name" value="S-adenosyl-L-methionine-dependent methyltransferases"/>
    <property type="match status" value="1"/>
</dbReference>
<dbReference type="CDD" id="cd02440">
    <property type="entry name" value="AdoMet_MTases"/>
    <property type="match status" value="1"/>
</dbReference>
<dbReference type="AlphaFoldDB" id="A0A4R7TCN5"/>
<feature type="binding site" evidence="6">
    <location>
        <position position="62"/>
    </location>
    <ligand>
        <name>S-adenosyl-L-methionine</name>
        <dbReference type="ChEBI" id="CHEBI:59789"/>
    </ligand>
</feature>
<accession>A0A4R7TCN5</accession>
<dbReference type="PIRSF" id="PIRSF003078">
    <property type="entry name" value="GidB"/>
    <property type="match status" value="1"/>
</dbReference>
<comment type="similarity">
    <text evidence="6">Belongs to the methyltransferase superfamily. RNA methyltransferase RsmG family.</text>
</comment>
<dbReference type="InterPro" id="IPR029063">
    <property type="entry name" value="SAM-dependent_MTases_sf"/>
</dbReference>
<dbReference type="Proteomes" id="UP000295151">
    <property type="component" value="Unassembled WGS sequence"/>
</dbReference>
<protein>
    <recommendedName>
        <fullName evidence="6">Ribosomal RNA small subunit methyltransferase G</fullName>
        <ecNumber evidence="6">2.1.1.-</ecNumber>
    </recommendedName>
    <alternativeName>
        <fullName evidence="6">16S rRNA 7-methylguanosine methyltransferase</fullName>
        <shortName evidence="6">16S rRNA m7G methyltransferase</shortName>
    </alternativeName>
</protein>
<evidence type="ECO:0000313" key="8">
    <source>
        <dbReference type="Proteomes" id="UP000295151"/>
    </source>
</evidence>
<organism evidence="7 8">
    <name type="scientific">Kribbella voronezhensis</name>
    <dbReference type="NCBI Taxonomy" id="2512212"/>
    <lineage>
        <taxon>Bacteria</taxon>
        <taxon>Bacillati</taxon>
        <taxon>Actinomycetota</taxon>
        <taxon>Actinomycetes</taxon>
        <taxon>Propionibacteriales</taxon>
        <taxon>Kribbellaceae</taxon>
        <taxon>Kribbella</taxon>
    </lineage>
</organism>
<sequence>MDKLFPRAADRLAAYAELLATEGTLRGLIGPREVPRLWERHLLNCALLERLIPEHSTVADIGTGAGLPGIVLAIVRPDLEVALVEPLLRRTTFLEEAVEQLGCDNAEVVRARAEELPTASYDVVASRAVAPLGKLAGWCLPLCVEGGLMLAMKGASAEEELAASERELEALGAEVWHVHQLGVDELAQPTTVVSIVAGRAARGSQHRRRGR</sequence>
<feature type="binding site" evidence="6">
    <location>
        <position position="67"/>
    </location>
    <ligand>
        <name>S-adenosyl-L-methionine</name>
        <dbReference type="ChEBI" id="CHEBI:59789"/>
    </ligand>
</feature>
<evidence type="ECO:0000256" key="3">
    <source>
        <dbReference type="ARBA" id="ARBA00022603"/>
    </source>
</evidence>
<feature type="binding site" evidence="6">
    <location>
        <position position="127"/>
    </location>
    <ligand>
        <name>S-adenosyl-L-methionine</name>
        <dbReference type="ChEBI" id="CHEBI:59789"/>
    </ligand>
</feature>
<dbReference type="OrthoDB" id="9808773at2"/>
<evidence type="ECO:0000313" key="7">
    <source>
        <dbReference type="EMBL" id="TDU89870.1"/>
    </source>
</evidence>
<proteinExistence type="inferred from homology"/>
<evidence type="ECO:0000256" key="5">
    <source>
        <dbReference type="ARBA" id="ARBA00022691"/>
    </source>
</evidence>
<reference evidence="7 8" key="1">
    <citation type="submission" date="2019-03" db="EMBL/GenBank/DDBJ databases">
        <title>Genomic Encyclopedia of Type Strains, Phase III (KMG-III): the genomes of soil and plant-associated and newly described type strains.</title>
        <authorList>
            <person name="Whitman W."/>
        </authorList>
    </citation>
    <scope>NUCLEOTIDE SEQUENCE [LARGE SCALE GENOMIC DNA]</scope>
    <source>
        <strain evidence="7 8">VKM Ac-2575</strain>
    </source>
</reference>
<gene>
    <name evidence="6" type="primary">rsmG</name>
    <name evidence="7" type="ORF">EV138_3450</name>
</gene>
<keyword evidence="4 6" id="KW-0808">Transferase</keyword>
<keyword evidence="5 6" id="KW-0949">S-adenosyl-L-methionine</keyword>
<comment type="caution">
    <text evidence="6">Lacks conserved residue(s) required for the propagation of feature annotation.</text>
</comment>
<dbReference type="PANTHER" id="PTHR31760">
    <property type="entry name" value="S-ADENOSYL-L-METHIONINE-DEPENDENT METHYLTRANSFERASES SUPERFAMILY PROTEIN"/>
    <property type="match status" value="1"/>
</dbReference>
<keyword evidence="3 6" id="KW-0489">Methyltransferase</keyword>
<evidence type="ECO:0000256" key="4">
    <source>
        <dbReference type="ARBA" id="ARBA00022679"/>
    </source>
</evidence>
<dbReference type="HAMAP" id="MF_00074">
    <property type="entry name" value="16SrRNA_methyltr_G"/>
    <property type="match status" value="1"/>
</dbReference>
<dbReference type="InterPro" id="IPR003682">
    <property type="entry name" value="rRNA_ssu_MeTfrase_G"/>
</dbReference>
<dbReference type="GO" id="GO:0070043">
    <property type="term" value="F:rRNA (guanine-N7-)-methyltransferase activity"/>
    <property type="evidence" value="ECO:0007669"/>
    <property type="project" value="UniProtKB-UniRule"/>
</dbReference>
<dbReference type="GO" id="GO:0005829">
    <property type="term" value="C:cytosol"/>
    <property type="evidence" value="ECO:0007669"/>
    <property type="project" value="TreeGrafter"/>
</dbReference>
<evidence type="ECO:0000256" key="2">
    <source>
        <dbReference type="ARBA" id="ARBA00022552"/>
    </source>
</evidence>
<dbReference type="Pfam" id="PF02527">
    <property type="entry name" value="GidB"/>
    <property type="match status" value="1"/>
</dbReference>
<dbReference type="PANTHER" id="PTHR31760:SF0">
    <property type="entry name" value="S-ADENOSYL-L-METHIONINE-DEPENDENT METHYLTRANSFERASES SUPERFAMILY PROTEIN"/>
    <property type="match status" value="1"/>
</dbReference>
<dbReference type="Gene3D" id="3.40.50.150">
    <property type="entry name" value="Vaccinia Virus protein VP39"/>
    <property type="match status" value="1"/>
</dbReference>